<evidence type="ECO:0000313" key="4">
    <source>
        <dbReference type="Proteomes" id="UP000322918"/>
    </source>
</evidence>
<proteinExistence type="predicted"/>
<evidence type="ECO:0000313" key="1">
    <source>
        <dbReference type="EMBL" id="KAA8480188.1"/>
    </source>
</evidence>
<dbReference type="EMBL" id="VWNE01000025">
    <property type="protein sequence ID" value="KAA8480188.1"/>
    <property type="molecule type" value="Genomic_DNA"/>
</dbReference>
<reference evidence="1 4" key="2">
    <citation type="submission" date="2019-09" db="EMBL/GenBank/DDBJ databases">
        <title>Pararcticibacter amylolyticus gen. nov., sp. nov., isolated from a rottenly hemp rope, and reclassification of Pedobacter tournemirensis as Pararcticibacter tournemirensis comb. nov.</title>
        <authorList>
            <person name="Cai Y."/>
        </authorList>
    </citation>
    <scope>NUCLEOTIDE SEQUENCE [LARGE SCALE GENOMIC DNA]</scope>
    <source>
        <strain evidence="1 4">TF5-37.2-LB10</strain>
    </source>
</reference>
<dbReference type="AlphaFoldDB" id="A0A4Q0M6B4"/>
<organism evidence="2 3">
    <name type="scientific">Arcticibacter tournemirensis</name>
    <dbReference type="NCBI Taxonomy" id="699437"/>
    <lineage>
        <taxon>Bacteria</taxon>
        <taxon>Pseudomonadati</taxon>
        <taxon>Bacteroidota</taxon>
        <taxon>Sphingobacteriia</taxon>
        <taxon>Sphingobacteriales</taxon>
        <taxon>Sphingobacteriaceae</taxon>
        <taxon>Arcticibacter</taxon>
    </lineage>
</organism>
<accession>A0A4Q0M6B4</accession>
<gene>
    <name evidence="2" type="ORF">EKH83_15575</name>
    <name evidence="1" type="ORF">F1649_15290</name>
</gene>
<sequence>MVTIEILEQLEKAAQEKHLLYLNAGQELVRQEGIIDKANLDYFERVKEEWQTANRTYRSFLSSFGSERKVS</sequence>
<comment type="caution">
    <text evidence="2">The sequence shown here is derived from an EMBL/GenBank/DDBJ whole genome shotgun (WGS) entry which is preliminary data.</text>
</comment>
<reference evidence="2 3" key="1">
    <citation type="submission" date="2018-12" db="EMBL/GenBank/DDBJ databases">
        <title>The Draft Genome Sequence of the Soil Bacterium Pedobacter tournemirensis R1.</title>
        <authorList>
            <person name="He J."/>
        </authorList>
    </citation>
    <scope>NUCLEOTIDE SEQUENCE [LARGE SCALE GENOMIC DNA]</scope>
    <source>
        <strain evidence="2 3">R1</strain>
    </source>
</reference>
<dbReference type="Proteomes" id="UP000290848">
    <property type="component" value="Unassembled WGS sequence"/>
</dbReference>
<dbReference type="EMBL" id="RXOC01000011">
    <property type="protein sequence ID" value="RXF68299.1"/>
    <property type="molecule type" value="Genomic_DNA"/>
</dbReference>
<dbReference type="Proteomes" id="UP000322918">
    <property type="component" value="Unassembled WGS sequence"/>
</dbReference>
<evidence type="ECO:0000313" key="3">
    <source>
        <dbReference type="Proteomes" id="UP000290848"/>
    </source>
</evidence>
<keyword evidence="4" id="KW-1185">Reference proteome</keyword>
<protein>
    <submittedName>
        <fullName evidence="2">Uncharacterized protein</fullName>
    </submittedName>
</protein>
<name>A0A4Q0M6B4_9SPHI</name>
<dbReference type="OrthoDB" id="9918241at2"/>
<evidence type="ECO:0000313" key="2">
    <source>
        <dbReference type="EMBL" id="RXF68299.1"/>
    </source>
</evidence>
<dbReference type="RefSeq" id="WP_128770381.1">
    <property type="nucleotide sequence ID" value="NZ_RXOC01000011.1"/>
</dbReference>